<feature type="domain" description="Glucose-1-phosphate adenylyltransferase/Bifunctional protein GlmU-like C-terminal hexapeptide" evidence="10">
    <location>
        <begin position="282"/>
        <end position="386"/>
    </location>
</feature>
<accession>A0A0W1KM23</accession>
<keyword evidence="8" id="KW-0119">Carbohydrate metabolism</keyword>
<name>A0A0W1KM23_9ACTO</name>
<evidence type="ECO:0000256" key="5">
    <source>
        <dbReference type="ARBA" id="ARBA00022741"/>
    </source>
</evidence>
<dbReference type="PROSITE" id="PS00809">
    <property type="entry name" value="ADP_GLC_PYROPHOSPH_2"/>
    <property type="match status" value="1"/>
</dbReference>
<evidence type="ECO:0000256" key="2">
    <source>
        <dbReference type="ARBA" id="ARBA00022600"/>
    </source>
</evidence>
<organism evidence="11 12">
    <name type="scientific">Trueperella bernardiae</name>
    <dbReference type="NCBI Taxonomy" id="59561"/>
    <lineage>
        <taxon>Bacteria</taxon>
        <taxon>Bacillati</taxon>
        <taxon>Actinomycetota</taxon>
        <taxon>Actinomycetes</taxon>
        <taxon>Actinomycetales</taxon>
        <taxon>Actinomycetaceae</taxon>
        <taxon>Trueperella</taxon>
    </lineage>
</organism>
<dbReference type="InterPro" id="IPR005836">
    <property type="entry name" value="ADP_Glu_pyroP_CS"/>
</dbReference>
<dbReference type="InterPro" id="IPR011831">
    <property type="entry name" value="ADP-Glc_PPase"/>
</dbReference>
<dbReference type="GO" id="GO:0005524">
    <property type="term" value="F:ATP binding"/>
    <property type="evidence" value="ECO:0007669"/>
    <property type="project" value="UniProtKB-KW"/>
</dbReference>
<evidence type="ECO:0000256" key="6">
    <source>
        <dbReference type="ARBA" id="ARBA00022840"/>
    </source>
</evidence>
<keyword evidence="6" id="KW-0067">ATP-binding</keyword>
<dbReference type="CDD" id="cd04651">
    <property type="entry name" value="LbH_G1P_AT_C"/>
    <property type="match status" value="1"/>
</dbReference>
<evidence type="ECO:0000256" key="7">
    <source>
        <dbReference type="ARBA" id="ARBA00023056"/>
    </source>
</evidence>
<dbReference type="STRING" id="59561.AQZ59_00387"/>
<dbReference type="CDD" id="cd02508">
    <property type="entry name" value="ADP_Glucose_PP"/>
    <property type="match status" value="1"/>
</dbReference>
<evidence type="ECO:0000256" key="1">
    <source>
        <dbReference type="ARBA" id="ARBA00010443"/>
    </source>
</evidence>
<dbReference type="Gene3D" id="2.160.10.10">
    <property type="entry name" value="Hexapeptide repeat proteins"/>
    <property type="match status" value="1"/>
</dbReference>
<dbReference type="PATRIC" id="fig|59561.3.peg.381"/>
<keyword evidence="3 11" id="KW-0808">Transferase</keyword>
<dbReference type="SUPFAM" id="SSF51161">
    <property type="entry name" value="Trimeric LpxA-like enzymes"/>
    <property type="match status" value="1"/>
</dbReference>
<evidence type="ECO:0000256" key="8">
    <source>
        <dbReference type="ARBA" id="ARBA00023277"/>
    </source>
</evidence>
<keyword evidence="5" id="KW-0547">Nucleotide-binding</keyword>
<dbReference type="SUPFAM" id="SSF53448">
    <property type="entry name" value="Nucleotide-diphospho-sugar transferases"/>
    <property type="match status" value="1"/>
</dbReference>
<keyword evidence="4 11" id="KW-0548">Nucleotidyltransferase</keyword>
<feature type="domain" description="Nucleotidyl transferase" evidence="9">
    <location>
        <begin position="1"/>
        <end position="258"/>
    </location>
</feature>
<reference evidence="11 12" key="1">
    <citation type="submission" date="2015-11" db="EMBL/GenBank/DDBJ databases">
        <title>Draft Genome Sequence of the Type Strain Trueperella bernardiae LCDC 89-0504T, Isolated from Blood Culture.</title>
        <authorList>
            <person name="Bernier A.-M."/>
            <person name="Bernard K."/>
        </authorList>
    </citation>
    <scope>NUCLEOTIDE SEQUENCE [LARGE SCALE GENOMIC DNA]</scope>
    <source>
        <strain evidence="11 12">LCDC 89-0504</strain>
    </source>
</reference>
<dbReference type="EMBL" id="LNIZ01000001">
    <property type="protein sequence ID" value="KTF05077.1"/>
    <property type="molecule type" value="Genomic_DNA"/>
</dbReference>
<dbReference type="AlphaFoldDB" id="A0A0W1KM23"/>
<comment type="similarity">
    <text evidence="1">Belongs to the bacterial/plant glucose-1-phosphate adenylyltransferase family.</text>
</comment>
<dbReference type="Pfam" id="PF24894">
    <property type="entry name" value="Hexapep_GlmU"/>
    <property type="match status" value="1"/>
</dbReference>
<dbReference type="GO" id="GO:0008878">
    <property type="term" value="F:glucose-1-phosphate adenylyltransferase activity"/>
    <property type="evidence" value="ECO:0007669"/>
    <property type="project" value="UniProtKB-EC"/>
</dbReference>
<dbReference type="Proteomes" id="UP000054404">
    <property type="component" value="Unassembled WGS sequence"/>
</dbReference>
<evidence type="ECO:0000259" key="10">
    <source>
        <dbReference type="Pfam" id="PF24894"/>
    </source>
</evidence>
<dbReference type="PANTHER" id="PTHR43523:SF2">
    <property type="entry name" value="GLUCOSE-1-PHOSPHATE ADENYLYLTRANSFERASE"/>
    <property type="match status" value="1"/>
</dbReference>
<dbReference type="InterPro" id="IPR011004">
    <property type="entry name" value="Trimer_LpxA-like_sf"/>
</dbReference>
<keyword evidence="12" id="KW-1185">Reference proteome</keyword>
<dbReference type="Gene3D" id="3.90.550.10">
    <property type="entry name" value="Spore Coat Polysaccharide Biosynthesis Protein SpsA, Chain A"/>
    <property type="match status" value="1"/>
</dbReference>
<dbReference type="InterPro" id="IPR005835">
    <property type="entry name" value="NTP_transferase_dom"/>
</dbReference>
<keyword evidence="2" id="KW-0321">Glycogen metabolism</keyword>
<evidence type="ECO:0000313" key="12">
    <source>
        <dbReference type="Proteomes" id="UP000054404"/>
    </source>
</evidence>
<protein>
    <submittedName>
        <fullName evidence="11">Glucose-1-phosphate adenylyltransferase</fullName>
        <ecNumber evidence="11">2.7.7.27</ecNumber>
    </submittedName>
</protein>
<keyword evidence="7" id="KW-0320">Glycogen biosynthesis</keyword>
<gene>
    <name evidence="11" type="primary">glgC</name>
    <name evidence="11" type="ORF">AQZ59_00387</name>
</gene>
<dbReference type="Pfam" id="PF00483">
    <property type="entry name" value="NTP_transferase"/>
    <property type="match status" value="1"/>
</dbReference>
<dbReference type="PROSITE" id="PS00810">
    <property type="entry name" value="ADP_GLC_PYROPHOSPH_3"/>
    <property type="match status" value="1"/>
</dbReference>
<dbReference type="PANTHER" id="PTHR43523">
    <property type="entry name" value="GLUCOSE-1-PHOSPHATE ADENYLYLTRANSFERASE-RELATED"/>
    <property type="match status" value="1"/>
</dbReference>
<proteinExistence type="inferred from homology"/>
<evidence type="ECO:0000256" key="4">
    <source>
        <dbReference type="ARBA" id="ARBA00022695"/>
    </source>
</evidence>
<evidence type="ECO:0000256" key="3">
    <source>
        <dbReference type="ARBA" id="ARBA00022679"/>
    </source>
</evidence>
<dbReference type="GO" id="GO:0005978">
    <property type="term" value="P:glycogen biosynthetic process"/>
    <property type="evidence" value="ECO:0007669"/>
    <property type="project" value="UniProtKB-KW"/>
</dbReference>
<evidence type="ECO:0000259" key="9">
    <source>
        <dbReference type="Pfam" id="PF00483"/>
    </source>
</evidence>
<dbReference type="InterPro" id="IPR056818">
    <property type="entry name" value="GlmU/GlgC-like_hexapep"/>
</dbReference>
<evidence type="ECO:0000313" key="11">
    <source>
        <dbReference type="EMBL" id="KTF05077.1"/>
    </source>
</evidence>
<dbReference type="InterPro" id="IPR029044">
    <property type="entry name" value="Nucleotide-diphossugar_trans"/>
</dbReference>
<dbReference type="EC" id="2.7.7.27" evidence="11"/>
<dbReference type="NCBIfam" id="NF002023">
    <property type="entry name" value="PRK00844.1"/>
    <property type="match status" value="1"/>
</dbReference>
<sequence>MPLTQDRAKPAVPFGGTYRLIDFSLSNIVNSGYLKIVVLTQYKSHSLDRHISKTWRMSSLLGNYVSPVPAQQRVSKEWFSGSADAIFQSLNILDDERPDYVLITGADNIYRMDFSQMVRQHIDTGVGMTISGIRQPIEMSTSFGVIDTDPNNSKMVRQFLEKPAQVDGLPDSPNEILASMGNYVVTADALYQVLHEDADNLESKHDMGGDIVPKFVENGDCGVYDFTFNDVPGSTERDRNYWRDVGTIDMFHEANMDLISVNPIFNLYNDKWPLYTGYTGLPPAKFVYGHRERLGHALDSIIAPGVIISGGEVLGSVLSPHVRVNSWSSVRDSVLFDGVNVGRNATVVGAILDKYVQVDEGAQVGIDHEHDRARGFHISDGGIVVVPKGMRVTMH</sequence>
<comment type="caution">
    <text evidence="11">The sequence shown here is derived from an EMBL/GenBank/DDBJ whole genome shotgun (WGS) entry which is preliminary data.</text>
</comment>